<dbReference type="InterPro" id="IPR051907">
    <property type="entry name" value="DoxX-like_oxidoreductase"/>
</dbReference>
<dbReference type="STRING" id="745411.B3C1_02850"/>
<dbReference type="OrthoDB" id="9792760at2"/>
<gene>
    <name evidence="8" type="ORF">B3C1_02850</name>
</gene>
<evidence type="ECO:0008006" key="10">
    <source>
        <dbReference type="Google" id="ProtNLM"/>
    </source>
</evidence>
<dbReference type="PANTHER" id="PTHR33452:SF1">
    <property type="entry name" value="INNER MEMBRANE PROTEIN YPHA-RELATED"/>
    <property type="match status" value="1"/>
</dbReference>
<dbReference type="GO" id="GO:0005886">
    <property type="term" value="C:plasma membrane"/>
    <property type="evidence" value="ECO:0007669"/>
    <property type="project" value="UniProtKB-SubCell"/>
</dbReference>
<dbReference type="Pfam" id="PF07681">
    <property type="entry name" value="DoxX"/>
    <property type="match status" value="1"/>
</dbReference>
<dbReference type="RefSeq" id="WP_008482782.1">
    <property type="nucleotide sequence ID" value="NZ_AMRI01000003.1"/>
</dbReference>
<evidence type="ECO:0000313" key="8">
    <source>
        <dbReference type="EMBL" id="EKE77109.1"/>
    </source>
</evidence>
<keyword evidence="9" id="KW-1185">Reference proteome</keyword>
<feature type="transmembrane region" description="Helical" evidence="7">
    <location>
        <begin position="96"/>
        <end position="113"/>
    </location>
</feature>
<feature type="transmembrane region" description="Helical" evidence="7">
    <location>
        <begin position="6"/>
        <end position="23"/>
    </location>
</feature>
<evidence type="ECO:0000256" key="7">
    <source>
        <dbReference type="SAM" id="Phobius"/>
    </source>
</evidence>
<feature type="transmembrane region" description="Helical" evidence="7">
    <location>
        <begin position="44"/>
        <end position="62"/>
    </location>
</feature>
<feature type="transmembrane region" description="Helical" evidence="7">
    <location>
        <begin position="68"/>
        <end position="84"/>
    </location>
</feature>
<evidence type="ECO:0000256" key="3">
    <source>
        <dbReference type="ARBA" id="ARBA00022475"/>
    </source>
</evidence>
<dbReference type="InterPro" id="IPR032808">
    <property type="entry name" value="DoxX"/>
</dbReference>
<accession>K2K2M3</accession>
<evidence type="ECO:0000256" key="6">
    <source>
        <dbReference type="ARBA" id="ARBA00023136"/>
    </source>
</evidence>
<evidence type="ECO:0000313" key="9">
    <source>
        <dbReference type="Proteomes" id="UP000006755"/>
    </source>
</evidence>
<dbReference type="EMBL" id="AMRI01000003">
    <property type="protein sequence ID" value="EKE77109.1"/>
    <property type="molecule type" value="Genomic_DNA"/>
</dbReference>
<dbReference type="Proteomes" id="UP000006755">
    <property type="component" value="Unassembled WGS sequence"/>
</dbReference>
<keyword evidence="4 7" id="KW-0812">Transmembrane</keyword>
<keyword evidence="3" id="KW-1003">Cell membrane</keyword>
<name>K2K2M3_9GAMM</name>
<protein>
    <recommendedName>
        <fullName evidence="10">DoxX family protein</fullName>
    </recommendedName>
</protein>
<sequence length="126" mass="13638">MKHPFIPLLGRILLALIFVISGYGKIAGYSGTQAYMEQMGVPGMLLPLVILLELGGGILIVVGFFTRWLALLLALFCVVSAFMFHSSGDQMQQIMFLKNLAMAGGFLLLMANGPGQWSLDAKRGSD</sequence>
<keyword evidence="6 7" id="KW-0472">Membrane</keyword>
<comment type="similarity">
    <text evidence="2">Belongs to the DoxX family.</text>
</comment>
<reference evidence="8 9" key="1">
    <citation type="journal article" date="2012" name="J. Bacteriol.">
        <title>Genome Sequence of Gallaecimonas xiamenensis Type Strain 3-C-1.</title>
        <authorList>
            <person name="Lai Q."/>
            <person name="Wang L."/>
            <person name="Wang W."/>
            <person name="Shao Z."/>
        </authorList>
    </citation>
    <scope>NUCLEOTIDE SEQUENCE [LARGE SCALE GENOMIC DNA]</scope>
    <source>
        <strain evidence="8 9">3-C-1</strain>
    </source>
</reference>
<evidence type="ECO:0000256" key="4">
    <source>
        <dbReference type="ARBA" id="ARBA00022692"/>
    </source>
</evidence>
<evidence type="ECO:0000256" key="1">
    <source>
        <dbReference type="ARBA" id="ARBA00004651"/>
    </source>
</evidence>
<evidence type="ECO:0000256" key="2">
    <source>
        <dbReference type="ARBA" id="ARBA00006679"/>
    </source>
</evidence>
<evidence type="ECO:0000256" key="5">
    <source>
        <dbReference type="ARBA" id="ARBA00022989"/>
    </source>
</evidence>
<dbReference type="eggNOG" id="COG2259">
    <property type="taxonomic scope" value="Bacteria"/>
</dbReference>
<dbReference type="AlphaFoldDB" id="K2K2M3"/>
<comment type="caution">
    <text evidence="8">The sequence shown here is derived from an EMBL/GenBank/DDBJ whole genome shotgun (WGS) entry which is preliminary data.</text>
</comment>
<proteinExistence type="inferred from homology"/>
<comment type="subcellular location">
    <subcellularLocation>
        <location evidence="1">Cell membrane</location>
        <topology evidence="1">Multi-pass membrane protein</topology>
    </subcellularLocation>
</comment>
<organism evidence="8 9">
    <name type="scientific">Gallaecimonas xiamenensis 3-C-1</name>
    <dbReference type="NCBI Taxonomy" id="745411"/>
    <lineage>
        <taxon>Bacteria</taxon>
        <taxon>Pseudomonadati</taxon>
        <taxon>Pseudomonadota</taxon>
        <taxon>Gammaproteobacteria</taxon>
        <taxon>Enterobacterales</taxon>
        <taxon>Gallaecimonadaceae</taxon>
        <taxon>Gallaecimonas</taxon>
    </lineage>
</organism>
<keyword evidence="5 7" id="KW-1133">Transmembrane helix</keyword>
<dbReference type="PANTHER" id="PTHR33452">
    <property type="entry name" value="OXIDOREDUCTASE CATD-RELATED"/>
    <property type="match status" value="1"/>
</dbReference>